<name>A0AAE1ETJ0_PETCI</name>
<dbReference type="Proteomes" id="UP001286313">
    <property type="component" value="Unassembled WGS sequence"/>
</dbReference>
<proteinExistence type="predicted"/>
<evidence type="ECO:0000313" key="2">
    <source>
        <dbReference type="Proteomes" id="UP001286313"/>
    </source>
</evidence>
<dbReference type="EMBL" id="JAWQEG010004510">
    <property type="protein sequence ID" value="KAK3861314.1"/>
    <property type="molecule type" value="Genomic_DNA"/>
</dbReference>
<dbReference type="Gene3D" id="3.15.10.30">
    <property type="entry name" value="Haemolymph juvenile hormone binding protein"/>
    <property type="match status" value="1"/>
</dbReference>
<evidence type="ECO:0000313" key="1">
    <source>
        <dbReference type="EMBL" id="KAK3861314.1"/>
    </source>
</evidence>
<accession>A0AAE1ETJ0</accession>
<sequence>MLVLAAMVGVLQAAPPHQPRLHPQPRVNFTDTVNDALQDFLSTVEDPFHFKHRLTLNVGEPGATFDLLLTMDNTTLAGVKDLRVTNAEGFPASKDIMVTINAPILTLQTPAYFINGSMVNHLEIEGEGPATIILENLDLILTGVVSDFTLSPLTMQFSEVALDLELWQWTVAFENIMPGTDLGTVFNEFFSMCGPELMDMWEIKINNEDKLLNFINGLLPQ</sequence>
<keyword evidence="2" id="KW-1185">Reference proteome</keyword>
<dbReference type="SMART" id="SM00700">
    <property type="entry name" value="JHBP"/>
    <property type="match status" value="1"/>
</dbReference>
<gene>
    <name evidence="1" type="ORF">Pcinc_032694</name>
</gene>
<comment type="caution">
    <text evidence="1">The sequence shown here is derived from an EMBL/GenBank/DDBJ whole genome shotgun (WGS) entry which is preliminary data.</text>
</comment>
<reference evidence="1" key="1">
    <citation type="submission" date="2023-10" db="EMBL/GenBank/DDBJ databases">
        <title>Genome assemblies of two species of porcelain crab, Petrolisthes cinctipes and Petrolisthes manimaculis (Anomura: Porcellanidae).</title>
        <authorList>
            <person name="Angst P."/>
        </authorList>
    </citation>
    <scope>NUCLEOTIDE SEQUENCE</scope>
    <source>
        <strain evidence="1">PB745_01</strain>
        <tissue evidence="1">Gill</tissue>
    </source>
</reference>
<dbReference type="InterPro" id="IPR038606">
    <property type="entry name" value="To_sf"/>
</dbReference>
<dbReference type="InterPro" id="IPR010562">
    <property type="entry name" value="Haemolymph_juvenile_hormone-bd"/>
</dbReference>
<dbReference type="AlphaFoldDB" id="A0AAE1ETJ0"/>
<organism evidence="1 2">
    <name type="scientific">Petrolisthes cinctipes</name>
    <name type="common">Flat porcelain crab</name>
    <dbReference type="NCBI Taxonomy" id="88211"/>
    <lineage>
        <taxon>Eukaryota</taxon>
        <taxon>Metazoa</taxon>
        <taxon>Ecdysozoa</taxon>
        <taxon>Arthropoda</taxon>
        <taxon>Crustacea</taxon>
        <taxon>Multicrustacea</taxon>
        <taxon>Malacostraca</taxon>
        <taxon>Eumalacostraca</taxon>
        <taxon>Eucarida</taxon>
        <taxon>Decapoda</taxon>
        <taxon>Pleocyemata</taxon>
        <taxon>Anomura</taxon>
        <taxon>Galatheoidea</taxon>
        <taxon>Porcellanidae</taxon>
        <taxon>Petrolisthes</taxon>
    </lineage>
</organism>
<dbReference type="Pfam" id="PF06585">
    <property type="entry name" value="JHBP"/>
    <property type="match status" value="1"/>
</dbReference>
<dbReference type="PANTHER" id="PTHR11008">
    <property type="entry name" value="PROTEIN TAKEOUT-LIKE PROTEIN"/>
    <property type="match status" value="1"/>
</dbReference>
<protein>
    <submittedName>
        <fullName evidence="1">Uncharacterized protein</fullName>
    </submittedName>
</protein>
<dbReference type="PANTHER" id="PTHR11008:SF9">
    <property type="entry name" value="PROTEIN TAKEOUT-LIKE PROTEIN"/>
    <property type="match status" value="1"/>
</dbReference>